<evidence type="ECO:0000256" key="4">
    <source>
        <dbReference type="ARBA" id="ARBA00022692"/>
    </source>
</evidence>
<sequence length="812" mass="90297">MLSSVRRVSQLCLGLLLMALAPGLSPVFAQEPAVAKGRTITGMVQNQDLRRVPQASVEVKDQEGTVVGAAVANEAGEFSVDLPSEGTYSVSAVQDTYRSEYAIMKLGAGPVAPVTLTLSKTQEIALEVVSPLAPIQYKASSETYALSRKEIEALPRGNNNELHDVLLTIPSAVYGSLKQVHIRQDHANLQLRIDGVPIPDTVSSTFSDVISPRAWERADIILGGMEAQYGNKAAAVLDITTKSGTKPSFGSVQMMGGSNKTINPSFEYGGTIGEKFRFYILNSHTATNRGIEPPTLGRSVYHGQSERNQTFIRGDYQHDNRNNFTWLFLNSVAKYQIPTAPGGELDPSGQMLPLLQGSRPGFSPVASQAIDEFQKENNQYGHMVWRHDVNANNFFSLSGYMRHTRATFKTDPLNLLAYTADPAEPFSASDQDRNAYSTGVRFDYTYVHSKQHLIKAGFQLDRTQSVNKTRLFTFLDDGAGNPTGDLLSLNADNRQIGYRQEFWIQDQWSPNDQWTFNLGLRGDIVQYQRNEGQVSPRIGVSYKYNPSNVFHVFYGRMFTPPNLEAISFAKLNTLGTRAQPEDVTNNTVRAERAHYFEVGSYHALNRYATLQFTGWYKLSNFLSDAGQFGTTPLLNYFAFERGWQRGIDGALKLQLTENLTARGNVAWGQCKGYGLQSGHFLLEAKEIADINSQGGVFCDHMQTLTSSAIVSYRLLERTTFTGQMLFASGLRTLENEDAKTNSSHSPSYTIYNLSIAHVFPLPWEGQKFLLGFDIVNLFDQRYYINQGEGSIGLGVSHAGMPRSFFFRGQWFF</sequence>
<evidence type="ECO:0000256" key="5">
    <source>
        <dbReference type="ARBA" id="ARBA00022729"/>
    </source>
</evidence>
<dbReference type="InterPro" id="IPR000531">
    <property type="entry name" value="Beta-barrel_TonB"/>
</dbReference>
<dbReference type="SUPFAM" id="SSF49464">
    <property type="entry name" value="Carboxypeptidase regulatory domain-like"/>
    <property type="match status" value="1"/>
</dbReference>
<dbReference type="GO" id="GO:0044718">
    <property type="term" value="P:siderophore transmembrane transport"/>
    <property type="evidence" value="ECO:0007669"/>
    <property type="project" value="TreeGrafter"/>
</dbReference>
<evidence type="ECO:0000256" key="3">
    <source>
        <dbReference type="ARBA" id="ARBA00022452"/>
    </source>
</evidence>
<dbReference type="Proteomes" id="UP000001660">
    <property type="component" value="Chromosome"/>
</dbReference>
<dbReference type="InterPro" id="IPR037066">
    <property type="entry name" value="Plug_dom_sf"/>
</dbReference>
<dbReference type="Pfam" id="PF13620">
    <property type="entry name" value="CarboxypepD_reg"/>
    <property type="match status" value="1"/>
</dbReference>
<dbReference type="OrthoDB" id="9764669at2"/>
<proteinExistence type="inferred from homology"/>
<evidence type="ECO:0000256" key="7">
    <source>
        <dbReference type="ARBA" id="ARBA00023136"/>
    </source>
</evidence>
<dbReference type="InterPro" id="IPR036942">
    <property type="entry name" value="Beta-barrel_TonB_sf"/>
</dbReference>
<evidence type="ECO:0000256" key="10">
    <source>
        <dbReference type="PROSITE-ProRule" id="PRU01360"/>
    </source>
</evidence>
<feature type="domain" description="TonB-dependent receptor-like beta-barrel" evidence="12">
    <location>
        <begin position="316"/>
        <end position="773"/>
    </location>
</feature>
<accession>D8PHC6</accession>
<dbReference type="Gene3D" id="2.170.130.10">
    <property type="entry name" value="TonB-dependent receptor, plug domain"/>
    <property type="match status" value="1"/>
</dbReference>
<dbReference type="GO" id="GO:0009279">
    <property type="term" value="C:cell outer membrane"/>
    <property type="evidence" value="ECO:0007669"/>
    <property type="project" value="UniProtKB-SubCell"/>
</dbReference>
<keyword evidence="5 11" id="KW-0732">Signal</keyword>
<comment type="subcellular location">
    <subcellularLocation>
        <location evidence="1 10">Cell outer membrane</location>
        <topology evidence="1 10">Multi-pass membrane protein</topology>
    </subcellularLocation>
</comment>
<dbReference type="Gene3D" id="2.60.40.1120">
    <property type="entry name" value="Carboxypeptidase-like, regulatory domain"/>
    <property type="match status" value="1"/>
</dbReference>
<reference evidence="13 14" key="1">
    <citation type="journal article" date="2010" name="Proc. Natl. Acad. Sci. U.S.A.">
        <title>A Nitrospira metagenome illuminates the physiology and evolution of globally important nitrite-oxidizing bacteria.</title>
        <authorList>
            <person name="Lucker S."/>
            <person name="Wagner M."/>
            <person name="Maixner F."/>
            <person name="Pelletier E."/>
            <person name="Koch H."/>
            <person name="Vacherie B."/>
            <person name="Rattei T."/>
            <person name="Sinninghe Damste J."/>
            <person name="Spieck E."/>
            <person name="Le Paslier D."/>
            <person name="Daims H."/>
        </authorList>
    </citation>
    <scope>NUCLEOTIDE SEQUENCE [LARGE SCALE GENOMIC DNA]</scope>
</reference>
<protein>
    <submittedName>
        <fullName evidence="13">Putative TonB-dependent receptor</fullName>
    </submittedName>
</protein>
<dbReference type="Gene3D" id="2.40.170.20">
    <property type="entry name" value="TonB-dependent receptor, beta-barrel domain"/>
    <property type="match status" value="1"/>
</dbReference>
<dbReference type="STRING" id="330214.NIDE2967"/>
<evidence type="ECO:0000256" key="6">
    <source>
        <dbReference type="ARBA" id="ARBA00023077"/>
    </source>
</evidence>
<dbReference type="Pfam" id="PF00593">
    <property type="entry name" value="TonB_dep_Rec_b-barrel"/>
    <property type="match status" value="1"/>
</dbReference>
<dbReference type="eggNOG" id="COG4774">
    <property type="taxonomic scope" value="Bacteria"/>
</dbReference>
<keyword evidence="6" id="KW-0798">TonB box</keyword>
<dbReference type="KEGG" id="nde:NIDE2967"/>
<dbReference type="PANTHER" id="PTHR30069">
    <property type="entry name" value="TONB-DEPENDENT OUTER MEMBRANE RECEPTOR"/>
    <property type="match status" value="1"/>
</dbReference>
<evidence type="ECO:0000256" key="11">
    <source>
        <dbReference type="SAM" id="SignalP"/>
    </source>
</evidence>
<comment type="similarity">
    <text evidence="10">Belongs to the TonB-dependent receptor family.</text>
</comment>
<feature type="signal peptide" evidence="11">
    <location>
        <begin position="1"/>
        <end position="29"/>
    </location>
</feature>
<evidence type="ECO:0000313" key="13">
    <source>
        <dbReference type="EMBL" id="CBK42663.1"/>
    </source>
</evidence>
<keyword evidence="9 10" id="KW-0998">Cell outer membrane</keyword>
<dbReference type="GO" id="GO:0015344">
    <property type="term" value="F:siderophore uptake transmembrane transporter activity"/>
    <property type="evidence" value="ECO:0007669"/>
    <property type="project" value="TreeGrafter"/>
</dbReference>
<keyword evidence="7 10" id="KW-0472">Membrane</keyword>
<evidence type="ECO:0000259" key="12">
    <source>
        <dbReference type="Pfam" id="PF00593"/>
    </source>
</evidence>
<dbReference type="AlphaFoldDB" id="D8PHC6"/>
<keyword evidence="4 10" id="KW-0812">Transmembrane</keyword>
<dbReference type="InterPro" id="IPR008969">
    <property type="entry name" value="CarboxyPept-like_regulatory"/>
</dbReference>
<evidence type="ECO:0000256" key="1">
    <source>
        <dbReference type="ARBA" id="ARBA00004571"/>
    </source>
</evidence>
<dbReference type="PROSITE" id="PS52016">
    <property type="entry name" value="TONB_DEPENDENT_REC_3"/>
    <property type="match status" value="1"/>
</dbReference>
<gene>
    <name evidence="13" type="ORF">NIDE2967</name>
</gene>
<dbReference type="PANTHER" id="PTHR30069:SF29">
    <property type="entry name" value="HEMOGLOBIN AND HEMOGLOBIN-HAPTOGLOBIN-BINDING PROTEIN 1-RELATED"/>
    <property type="match status" value="1"/>
</dbReference>
<evidence type="ECO:0000256" key="2">
    <source>
        <dbReference type="ARBA" id="ARBA00022448"/>
    </source>
</evidence>
<organism evidence="13 14">
    <name type="scientific">Nitrospira defluvii</name>
    <dbReference type="NCBI Taxonomy" id="330214"/>
    <lineage>
        <taxon>Bacteria</taxon>
        <taxon>Pseudomonadati</taxon>
        <taxon>Nitrospirota</taxon>
        <taxon>Nitrospiria</taxon>
        <taxon>Nitrospirales</taxon>
        <taxon>Nitrospiraceae</taxon>
        <taxon>Nitrospira</taxon>
    </lineage>
</organism>
<name>D8PHC6_9BACT</name>
<dbReference type="InterPro" id="IPR039426">
    <property type="entry name" value="TonB-dep_rcpt-like"/>
</dbReference>
<feature type="chain" id="PRO_5003120041" evidence="11">
    <location>
        <begin position="30"/>
        <end position="812"/>
    </location>
</feature>
<dbReference type="EMBL" id="FP929003">
    <property type="protein sequence ID" value="CBK42663.1"/>
    <property type="molecule type" value="Genomic_DNA"/>
</dbReference>
<keyword evidence="8 13" id="KW-0675">Receptor</keyword>
<dbReference type="HOGENOM" id="CLU_390261_0_0_0"/>
<evidence type="ECO:0000256" key="9">
    <source>
        <dbReference type="ARBA" id="ARBA00023237"/>
    </source>
</evidence>
<dbReference type="SUPFAM" id="SSF56935">
    <property type="entry name" value="Porins"/>
    <property type="match status" value="1"/>
</dbReference>
<evidence type="ECO:0000256" key="8">
    <source>
        <dbReference type="ARBA" id="ARBA00023170"/>
    </source>
</evidence>
<keyword evidence="3 10" id="KW-1134">Transmembrane beta strand</keyword>
<evidence type="ECO:0000313" key="14">
    <source>
        <dbReference type="Proteomes" id="UP000001660"/>
    </source>
</evidence>
<keyword evidence="2 10" id="KW-0813">Transport</keyword>
<keyword evidence="14" id="KW-1185">Reference proteome</keyword>